<proteinExistence type="predicted"/>
<dbReference type="AlphaFoldDB" id="A0A2I1GEQ0"/>
<comment type="caution">
    <text evidence="1">The sequence shown here is derived from an EMBL/GenBank/DDBJ whole genome shotgun (WGS) entry which is preliminary data.</text>
</comment>
<keyword evidence="2" id="KW-1185">Reference proteome</keyword>
<dbReference type="EMBL" id="LLXI01000363">
    <property type="protein sequence ID" value="PKY45107.1"/>
    <property type="molecule type" value="Genomic_DNA"/>
</dbReference>
<organism evidence="1 2">
    <name type="scientific">Rhizophagus irregularis</name>
    <dbReference type="NCBI Taxonomy" id="588596"/>
    <lineage>
        <taxon>Eukaryota</taxon>
        <taxon>Fungi</taxon>
        <taxon>Fungi incertae sedis</taxon>
        <taxon>Mucoromycota</taxon>
        <taxon>Glomeromycotina</taxon>
        <taxon>Glomeromycetes</taxon>
        <taxon>Glomerales</taxon>
        <taxon>Glomeraceae</taxon>
        <taxon>Rhizophagus</taxon>
    </lineage>
</organism>
<evidence type="ECO:0000313" key="2">
    <source>
        <dbReference type="Proteomes" id="UP000234323"/>
    </source>
</evidence>
<protein>
    <submittedName>
        <fullName evidence="1">Uncharacterized protein</fullName>
    </submittedName>
</protein>
<dbReference type="Proteomes" id="UP000234323">
    <property type="component" value="Unassembled WGS sequence"/>
</dbReference>
<accession>A0A2I1GEQ0</accession>
<name>A0A2I1GEQ0_9GLOM</name>
<dbReference type="VEuPathDB" id="FungiDB:RhiirFUN_002909"/>
<gene>
    <name evidence="1" type="ORF">RhiirA4_459602</name>
</gene>
<reference evidence="1 2" key="1">
    <citation type="submission" date="2015-10" db="EMBL/GenBank/DDBJ databases">
        <title>Genome analyses suggest a sexual origin of heterokaryosis in a supposedly ancient asexual fungus.</title>
        <authorList>
            <person name="Ropars J."/>
            <person name="Sedzielewska K."/>
            <person name="Noel J."/>
            <person name="Charron P."/>
            <person name="Farinelli L."/>
            <person name="Marton T."/>
            <person name="Kruger M."/>
            <person name="Pelin A."/>
            <person name="Brachmann A."/>
            <person name="Corradi N."/>
        </authorList>
    </citation>
    <scope>NUCLEOTIDE SEQUENCE [LARGE SCALE GENOMIC DNA]</scope>
    <source>
        <strain evidence="1 2">A4</strain>
    </source>
</reference>
<dbReference type="VEuPathDB" id="FungiDB:RhiirA1_393982"/>
<evidence type="ECO:0000313" key="1">
    <source>
        <dbReference type="EMBL" id="PKY45107.1"/>
    </source>
</evidence>
<sequence length="200" mass="23317">MTQRVESENNTIKLKGLHTASLVYLIQQIHIRLEKKKQYTEFENQKTQNIITSILHINKKFFESIIQILKEFLIPNILIIAKKRISKSILYEAIQISLNLNLDTLKLFVVILSKSASAFFNILLIPLRWYNNQAVQLSENTIRASPSIQLFNTSQSISIHSNFNLEYFYLDIICGGNIFIAELKENITDYQKYANYKKNI</sequence>